<dbReference type="EMBL" id="PUEJ01000002">
    <property type="protein sequence ID" value="PRH88905.1"/>
    <property type="molecule type" value="Genomic_DNA"/>
</dbReference>
<evidence type="ECO:0000256" key="1">
    <source>
        <dbReference type="ARBA" id="ARBA00022679"/>
    </source>
</evidence>
<proteinExistence type="predicted"/>
<evidence type="ECO:0000259" key="3">
    <source>
        <dbReference type="PROSITE" id="PS51186"/>
    </source>
</evidence>
<keyword evidence="5" id="KW-1185">Reference proteome</keyword>
<dbReference type="PROSITE" id="PS51186">
    <property type="entry name" value="GNAT"/>
    <property type="match status" value="1"/>
</dbReference>
<evidence type="ECO:0000313" key="5">
    <source>
        <dbReference type="Proteomes" id="UP000237682"/>
    </source>
</evidence>
<dbReference type="Gene3D" id="3.40.630.30">
    <property type="match status" value="1"/>
</dbReference>
<feature type="domain" description="N-acetyltransferase" evidence="3">
    <location>
        <begin position="1"/>
        <end position="158"/>
    </location>
</feature>
<dbReference type="InterPro" id="IPR051016">
    <property type="entry name" value="Diverse_Substrate_AcTransf"/>
</dbReference>
<organism evidence="4 5">
    <name type="scientific">Labrys okinawensis</name>
    <dbReference type="NCBI Taxonomy" id="346911"/>
    <lineage>
        <taxon>Bacteria</taxon>
        <taxon>Pseudomonadati</taxon>
        <taxon>Pseudomonadota</taxon>
        <taxon>Alphaproteobacteria</taxon>
        <taxon>Hyphomicrobiales</taxon>
        <taxon>Xanthobacteraceae</taxon>
        <taxon>Labrys</taxon>
    </lineage>
</organism>
<reference evidence="4 5" key="1">
    <citation type="submission" date="2018-02" db="EMBL/GenBank/DDBJ databases">
        <title>Whole genome sequencing of endophytic bacterium.</title>
        <authorList>
            <person name="Eedara R."/>
            <person name="Podile A.R."/>
        </authorList>
    </citation>
    <scope>NUCLEOTIDE SEQUENCE [LARGE SCALE GENOMIC DNA]</scope>
    <source>
        <strain evidence="4 5">RP1T</strain>
    </source>
</reference>
<protein>
    <submittedName>
        <fullName evidence="4">GNAT family N-acetyltransferase</fullName>
    </submittedName>
</protein>
<name>A0A2S9QHU1_9HYPH</name>
<accession>A0A2S9QHU1</accession>
<dbReference type="PANTHER" id="PTHR10545">
    <property type="entry name" value="DIAMINE N-ACETYLTRANSFERASE"/>
    <property type="match status" value="1"/>
</dbReference>
<dbReference type="PANTHER" id="PTHR10545:SF29">
    <property type="entry name" value="GH14572P-RELATED"/>
    <property type="match status" value="1"/>
</dbReference>
<evidence type="ECO:0000313" key="4">
    <source>
        <dbReference type="EMBL" id="PRH88905.1"/>
    </source>
</evidence>
<dbReference type="GO" id="GO:0008080">
    <property type="term" value="F:N-acetyltransferase activity"/>
    <property type="evidence" value="ECO:0007669"/>
    <property type="project" value="UniProtKB-ARBA"/>
</dbReference>
<dbReference type="InterPro" id="IPR000182">
    <property type="entry name" value="GNAT_dom"/>
</dbReference>
<dbReference type="AlphaFoldDB" id="A0A2S9QHU1"/>
<dbReference type="RefSeq" id="WP_105861247.1">
    <property type="nucleotide sequence ID" value="NZ_PUEJ01000002.1"/>
</dbReference>
<dbReference type="OrthoDB" id="9805924at2"/>
<keyword evidence="2" id="KW-0012">Acyltransferase</keyword>
<sequence length="159" mass="17175">MLIRSAAPGDCDAVAAMVGELAALFGVTAGTTGDILRAEAFGEAPRIGIVVAEATEGGLAGYLVHQDSFSTWRGANGVFVVDLYVAPPWRNDRIGIRLLAEAARRGRRRGARFMRLDLDAGNEAGLRFYRRHGFRTLDHDRFLVLDEPGFIDLAETSGA</sequence>
<comment type="caution">
    <text evidence="4">The sequence shown here is derived from an EMBL/GenBank/DDBJ whole genome shotgun (WGS) entry which is preliminary data.</text>
</comment>
<gene>
    <name evidence="4" type="ORF">C5L14_06755</name>
</gene>
<dbReference type="Pfam" id="PF00583">
    <property type="entry name" value="Acetyltransf_1"/>
    <property type="match status" value="1"/>
</dbReference>
<dbReference type="SUPFAM" id="SSF55729">
    <property type="entry name" value="Acyl-CoA N-acyltransferases (Nat)"/>
    <property type="match status" value="1"/>
</dbReference>
<dbReference type="Proteomes" id="UP000237682">
    <property type="component" value="Unassembled WGS sequence"/>
</dbReference>
<evidence type="ECO:0000256" key="2">
    <source>
        <dbReference type="ARBA" id="ARBA00023315"/>
    </source>
</evidence>
<keyword evidence="1 4" id="KW-0808">Transferase</keyword>
<dbReference type="InterPro" id="IPR016181">
    <property type="entry name" value="Acyl_CoA_acyltransferase"/>
</dbReference>